<dbReference type="Proteomes" id="UP000824120">
    <property type="component" value="Chromosome 3"/>
</dbReference>
<comment type="caution">
    <text evidence="1">The sequence shown here is derived from an EMBL/GenBank/DDBJ whole genome shotgun (WGS) entry which is preliminary data.</text>
</comment>
<keyword evidence="2" id="KW-1185">Reference proteome</keyword>
<organism evidence="1 2">
    <name type="scientific">Solanum commersonii</name>
    <name type="common">Commerson's wild potato</name>
    <name type="synonym">Commerson's nightshade</name>
    <dbReference type="NCBI Taxonomy" id="4109"/>
    <lineage>
        <taxon>Eukaryota</taxon>
        <taxon>Viridiplantae</taxon>
        <taxon>Streptophyta</taxon>
        <taxon>Embryophyta</taxon>
        <taxon>Tracheophyta</taxon>
        <taxon>Spermatophyta</taxon>
        <taxon>Magnoliopsida</taxon>
        <taxon>eudicotyledons</taxon>
        <taxon>Gunneridae</taxon>
        <taxon>Pentapetalae</taxon>
        <taxon>asterids</taxon>
        <taxon>lamiids</taxon>
        <taxon>Solanales</taxon>
        <taxon>Solanaceae</taxon>
        <taxon>Solanoideae</taxon>
        <taxon>Solaneae</taxon>
        <taxon>Solanum</taxon>
    </lineage>
</organism>
<evidence type="ECO:0000313" key="2">
    <source>
        <dbReference type="Proteomes" id="UP000824120"/>
    </source>
</evidence>
<dbReference type="EMBL" id="JACXVP010000003">
    <property type="protein sequence ID" value="KAG5614913.1"/>
    <property type="molecule type" value="Genomic_DNA"/>
</dbReference>
<accession>A0A9J5ZRS6</accession>
<evidence type="ECO:0000313" key="1">
    <source>
        <dbReference type="EMBL" id="KAG5614913.1"/>
    </source>
</evidence>
<reference evidence="1 2" key="1">
    <citation type="submission" date="2020-09" db="EMBL/GenBank/DDBJ databases">
        <title>De no assembly of potato wild relative species, Solanum commersonii.</title>
        <authorList>
            <person name="Cho K."/>
        </authorList>
    </citation>
    <scope>NUCLEOTIDE SEQUENCE [LARGE SCALE GENOMIC DNA]</scope>
    <source>
        <strain evidence="1">LZ3.2</strain>
        <tissue evidence="1">Leaf</tissue>
    </source>
</reference>
<proteinExistence type="predicted"/>
<protein>
    <submittedName>
        <fullName evidence="1">Uncharacterized protein</fullName>
    </submittedName>
</protein>
<sequence>MWAAIIIRVLHTSVNRRRTCPANIVCSLYISVYRRWTWPTNIDQPTSDVACTHRSADVGRGLLASPLGFTQRSTDSN</sequence>
<gene>
    <name evidence="1" type="ORF">H5410_014737</name>
</gene>
<dbReference type="OrthoDB" id="1328266at2759"/>
<name>A0A9J5ZRS6_SOLCO</name>
<dbReference type="AlphaFoldDB" id="A0A9J5ZRS6"/>